<keyword evidence="2" id="KW-1185">Reference proteome</keyword>
<reference evidence="1 2" key="1">
    <citation type="journal article" date="2006" name="Science">
        <title>The genome of black cottonwood, Populus trichocarpa (Torr. &amp; Gray).</title>
        <authorList>
            <person name="Tuskan G.A."/>
            <person name="Difazio S."/>
            <person name="Jansson S."/>
            <person name="Bohlmann J."/>
            <person name="Grigoriev I."/>
            <person name="Hellsten U."/>
            <person name="Putnam N."/>
            <person name="Ralph S."/>
            <person name="Rombauts S."/>
            <person name="Salamov A."/>
            <person name="Schein J."/>
            <person name="Sterck L."/>
            <person name="Aerts A."/>
            <person name="Bhalerao R.R."/>
            <person name="Bhalerao R.P."/>
            <person name="Blaudez D."/>
            <person name="Boerjan W."/>
            <person name="Brun A."/>
            <person name="Brunner A."/>
            <person name="Busov V."/>
            <person name="Campbell M."/>
            <person name="Carlson J."/>
            <person name="Chalot M."/>
            <person name="Chapman J."/>
            <person name="Chen G.L."/>
            <person name="Cooper D."/>
            <person name="Coutinho P.M."/>
            <person name="Couturier J."/>
            <person name="Covert S."/>
            <person name="Cronk Q."/>
            <person name="Cunningham R."/>
            <person name="Davis J."/>
            <person name="Degroeve S."/>
            <person name="Dejardin A."/>
            <person name="Depamphilis C."/>
            <person name="Detter J."/>
            <person name="Dirks B."/>
            <person name="Dubchak I."/>
            <person name="Duplessis S."/>
            <person name="Ehlting J."/>
            <person name="Ellis B."/>
            <person name="Gendler K."/>
            <person name="Goodstein D."/>
            <person name="Gribskov M."/>
            <person name="Grimwood J."/>
            <person name="Groover A."/>
            <person name="Gunter L."/>
            <person name="Hamberger B."/>
            <person name="Heinze B."/>
            <person name="Helariutta Y."/>
            <person name="Henrissat B."/>
            <person name="Holligan D."/>
            <person name="Holt R."/>
            <person name="Huang W."/>
            <person name="Islam-Faridi N."/>
            <person name="Jones S."/>
            <person name="Jones-Rhoades M."/>
            <person name="Jorgensen R."/>
            <person name="Joshi C."/>
            <person name="Kangasjarvi J."/>
            <person name="Karlsson J."/>
            <person name="Kelleher C."/>
            <person name="Kirkpatrick R."/>
            <person name="Kirst M."/>
            <person name="Kohler A."/>
            <person name="Kalluri U."/>
            <person name="Larimer F."/>
            <person name="Leebens-Mack J."/>
            <person name="Leple J.C."/>
            <person name="Locascio P."/>
            <person name="Lou Y."/>
            <person name="Lucas S."/>
            <person name="Martin F."/>
            <person name="Montanini B."/>
            <person name="Napoli C."/>
            <person name="Nelson D.R."/>
            <person name="Nelson C."/>
            <person name="Nieminen K."/>
            <person name="Nilsson O."/>
            <person name="Pereda V."/>
            <person name="Peter G."/>
            <person name="Philippe R."/>
            <person name="Pilate G."/>
            <person name="Poliakov A."/>
            <person name="Razumovskaya J."/>
            <person name="Richardson P."/>
            <person name="Rinaldi C."/>
            <person name="Ritland K."/>
            <person name="Rouze P."/>
            <person name="Ryaboy D."/>
            <person name="Schmutz J."/>
            <person name="Schrader J."/>
            <person name="Segerman B."/>
            <person name="Shin H."/>
            <person name="Siddiqui A."/>
            <person name="Sterky F."/>
            <person name="Terry A."/>
            <person name="Tsai C.J."/>
            <person name="Uberbacher E."/>
            <person name="Unneberg P."/>
            <person name="Vahala J."/>
            <person name="Wall K."/>
            <person name="Wessler S."/>
            <person name="Yang G."/>
            <person name="Yin T."/>
            <person name="Douglas C."/>
            <person name="Marra M."/>
            <person name="Sandberg G."/>
            <person name="Van de Peer Y."/>
            <person name="Rokhsar D."/>
        </authorList>
    </citation>
    <scope>NUCLEOTIDE SEQUENCE [LARGE SCALE GENOMIC DNA]</scope>
    <source>
        <strain evidence="2">cv. Nisqually</strain>
    </source>
</reference>
<proteinExistence type="predicted"/>
<dbReference type="Proteomes" id="UP000006729">
    <property type="component" value="Chromosome 2"/>
</dbReference>
<accession>A0ACC0TCY5</accession>
<protein>
    <submittedName>
        <fullName evidence="1">Uncharacterized protein</fullName>
    </submittedName>
</protein>
<dbReference type="EMBL" id="CM009291">
    <property type="protein sequence ID" value="KAI9399154.1"/>
    <property type="molecule type" value="Genomic_DNA"/>
</dbReference>
<evidence type="ECO:0000313" key="1">
    <source>
        <dbReference type="EMBL" id="KAI9399154.1"/>
    </source>
</evidence>
<organism evidence="1 2">
    <name type="scientific">Populus trichocarpa</name>
    <name type="common">Western balsam poplar</name>
    <name type="synonym">Populus balsamifera subsp. trichocarpa</name>
    <dbReference type="NCBI Taxonomy" id="3694"/>
    <lineage>
        <taxon>Eukaryota</taxon>
        <taxon>Viridiplantae</taxon>
        <taxon>Streptophyta</taxon>
        <taxon>Embryophyta</taxon>
        <taxon>Tracheophyta</taxon>
        <taxon>Spermatophyta</taxon>
        <taxon>Magnoliopsida</taxon>
        <taxon>eudicotyledons</taxon>
        <taxon>Gunneridae</taxon>
        <taxon>Pentapetalae</taxon>
        <taxon>rosids</taxon>
        <taxon>fabids</taxon>
        <taxon>Malpighiales</taxon>
        <taxon>Salicaceae</taxon>
        <taxon>Saliceae</taxon>
        <taxon>Populus</taxon>
    </lineage>
</organism>
<gene>
    <name evidence="1" type="ORF">POPTR_002G056750v4</name>
</gene>
<comment type="caution">
    <text evidence="1">The sequence shown here is derived from an EMBL/GenBank/DDBJ whole genome shotgun (WGS) entry which is preliminary data.</text>
</comment>
<sequence length="113" mass="12854">MKVYSSFLNILLRINVCPSNLSLKRCQPDQACNWTNLAMINLSTKHITIQSKAIPNFKSFDYIADEDCMPCFMSLIFSPRLQPTVHAYSTACLVCISKLKSGSFCFEIENVQY</sequence>
<name>A0ACC0TCY5_POPTR</name>
<evidence type="ECO:0000313" key="2">
    <source>
        <dbReference type="Proteomes" id="UP000006729"/>
    </source>
</evidence>